<dbReference type="Gene3D" id="1.10.260.40">
    <property type="entry name" value="lambda repressor-like DNA-binding domains"/>
    <property type="match status" value="1"/>
</dbReference>
<protein>
    <submittedName>
        <fullName evidence="6">ImmA/IrrE family metallo-endopeptidase</fullName>
    </submittedName>
</protein>
<dbReference type="PANTHER" id="PTHR46797:SF23">
    <property type="entry name" value="HTH-TYPE TRANSCRIPTIONAL REGULATOR SUTR"/>
    <property type="match status" value="1"/>
</dbReference>
<dbReference type="PANTHER" id="PTHR46797">
    <property type="entry name" value="HTH-TYPE TRANSCRIPTIONAL REGULATOR"/>
    <property type="match status" value="1"/>
</dbReference>
<evidence type="ECO:0000313" key="7">
    <source>
        <dbReference type="Proteomes" id="UP000435138"/>
    </source>
</evidence>
<evidence type="ECO:0000259" key="5">
    <source>
        <dbReference type="PROSITE" id="PS50943"/>
    </source>
</evidence>
<gene>
    <name evidence="6" type="ORF">GAO09_05145</name>
</gene>
<dbReference type="EMBL" id="WIXI01000032">
    <property type="protein sequence ID" value="MQY45447.1"/>
    <property type="molecule type" value="Genomic_DNA"/>
</dbReference>
<dbReference type="GO" id="GO:0003700">
    <property type="term" value="F:DNA-binding transcription factor activity"/>
    <property type="evidence" value="ECO:0007669"/>
    <property type="project" value="TreeGrafter"/>
</dbReference>
<dbReference type="GO" id="GO:0003677">
    <property type="term" value="F:DNA binding"/>
    <property type="evidence" value="ECO:0007669"/>
    <property type="project" value="UniProtKB-KW"/>
</dbReference>
<dbReference type="InterPro" id="IPR018653">
    <property type="entry name" value="ScfR_C"/>
</dbReference>
<dbReference type="Pfam" id="PF01381">
    <property type="entry name" value="HTH_3"/>
    <property type="match status" value="1"/>
</dbReference>
<accession>A0A6A8A6I2</accession>
<comment type="caution">
    <text evidence="6">The sequence shown here is derived from an EMBL/GenBank/DDBJ whole genome shotgun (WGS) entry which is preliminary data.</text>
</comment>
<proteinExistence type="inferred from homology"/>
<dbReference type="InterPro" id="IPR001387">
    <property type="entry name" value="Cro/C1-type_HTH"/>
</dbReference>
<dbReference type="PIRSF" id="PIRSF019251">
    <property type="entry name" value="Rv0465c"/>
    <property type="match status" value="1"/>
</dbReference>
<evidence type="ECO:0000256" key="3">
    <source>
        <dbReference type="ARBA" id="ARBA00023125"/>
    </source>
</evidence>
<evidence type="ECO:0000256" key="2">
    <source>
        <dbReference type="ARBA" id="ARBA00023015"/>
    </source>
</evidence>
<dbReference type="InterPro" id="IPR010982">
    <property type="entry name" value="Lambda_DNA-bd_dom_sf"/>
</dbReference>
<reference evidence="6 7" key="1">
    <citation type="submission" date="2019-11" db="EMBL/GenBank/DDBJ databases">
        <title>Genome analysis of Rhizobacterium cereale a novel genus and species isolated from maize roots in North Spain.</title>
        <authorList>
            <person name="Menendez E."/>
            <person name="Flores-Felix J.D."/>
            <person name="Ramirez-Bahena M.-H."/>
            <person name="Igual J.M."/>
            <person name="Garcia-Fraile P."/>
            <person name="Peix A."/>
            <person name="Velazquez E."/>
        </authorList>
    </citation>
    <scope>NUCLEOTIDE SEQUENCE [LARGE SCALE GENOMIC DNA]</scope>
    <source>
        <strain evidence="6 7">RZME27</strain>
    </source>
</reference>
<dbReference type="RefSeq" id="WP_153352979.1">
    <property type="nucleotide sequence ID" value="NZ_JAYKOO010000015.1"/>
</dbReference>
<evidence type="ECO:0000256" key="1">
    <source>
        <dbReference type="ARBA" id="ARBA00007227"/>
    </source>
</evidence>
<comment type="similarity">
    <text evidence="1">Belongs to the short-chain fatty acyl-CoA assimilation regulator (ScfR) family.</text>
</comment>
<dbReference type="SMART" id="SM00530">
    <property type="entry name" value="HTH_XRE"/>
    <property type="match status" value="1"/>
</dbReference>
<evidence type="ECO:0000256" key="4">
    <source>
        <dbReference type="ARBA" id="ARBA00023163"/>
    </source>
</evidence>
<dbReference type="GO" id="GO:0005829">
    <property type="term" value="C:cytosol"/>
    <property type="evidence" value="ECO:0007669"/>
    <property type="project" value="TreeGrafter"/>
</dbReference>
<feature type="domain" description="HTH cro/C1-type" evidence="5">
    <location>
        <begin position="12"/>
        <end position="66"/>
    </location>
</feature>
<dbReference type="InterPro" id="IPR010359">
    <property type="entry name" value="IrrE_HExxH"/>
</dbReference>
<dbReference type="SUPFAM" id="SSF47413">
    <property type="entry name" value="lambda repressor-like DNA-binding domains"/>
    <property type="match status" value="1"/>
</dbReference>
<dbReference type="Pfam" id="PF09856">
    <property type="entry name" value="ScfRs"/>
    <property type="match status" value="1"/>
</dbReference>
<dbReference type="InterPro" id="IPR050807">
    <property type="entry name" value="TransReg_Diox_bact_type"/>
</dbReference>
<keyword evidence="4" id="KW-0804">Transcription</keyword>
<organism evidence="6 7">
    <name type="scientific">Endobacterium cereale</name>
    <dbReference type="NCBI Taxonomy" id="2663029"/>
    <lineage>
        <taxon>Bacteria</taxon>
        <taxon>Pseudomonadati</taxon>
        <taxon>Pseudomonadota</taxon>
        <taxon>Alphaproteobacteria</taxon>
        <taxon>Hyphomicrobiales</taxon>
        <taxon>Rhizobiaceae</taxon>
        <taxon>Endobacterium</taxon>
    </lineage>
</organism>
<keyword evidence="3" id="KW-0238">DNA-binding</keyword>
<keyword evidence="2" id="KW-0805">Transcription regulation</keyword>
<dbReference type="CDD" id="cd00093">
    <property type="entry name" value="HTH_XRE"/>
    <property type="match status" value="1"/>
</dbReference>
<dbReference type="InterPro" id="IPR026281">
    <property type="entry name" value="HTH_RamB"/>
</dbReference>
<name>A0A6A8A6I2_9HYPH</name>
<dbReference type="PROSITE" id="PS50943">
    <property type="entry name" value="HTH_CROC1"/>
    <property type="match status" value="1"/>
</dbReference>
<dbReference type="Proteomes" id="UP000435138">
    <property type="component" value="Unassembled WGS sequence"/>
</dbReference>
<dbReference type="Pfam" id="PF06114">
    <property type="entry name" value="Peptidase_M78"/>
    <property type="match status" value="1"/>
</dbReference>
<dbReference type="AlphaFoldDB" id="A0A6A8A6I2"/>
<evidence type="ECO:0000313" key="6">
    <source>
        <dbReference type="EMBL" id="MQY45447.1"/>
    </source>
</evidence>
<sequence length="472" mass="52146">MADRKIFAGPKVRRIRLGLELTQAAMAEGLEISPSYLNLIERNQRPLTVQLLLRLASTYKIDLEALQSDDGALVGELRNVFRDPLLAGELPGDQELVEMADAAPNTAGGILKLYRAYREQAARLSDLAELLAREGHETGMAATRLPADEVRDRFEHRPNFFARIEDAAEAFVAELSTGDDLVTSLQEWLKTRHGIVVRSLPVHVMPDLKRRYDRHSLRLFLSERLSAHDRLREIAMEVSLLALGEAVAAELEDLSFSSGEVKRIARFELARYAAHALMMPYSAFLSAAQRARYDIDVLRARFDVSFEQAANRLATLARPCASGLPFFLFEIDNAGNRLRRAGAQGYPHAKFGGLCPKLGVHAAFAQPGQILVDRVEMPDGSGYLTVCRTLEGPQAGFNERVRRTAILIGCDFEAARDTVYGEAANRPGANVLAGTACRLCERRGCLSRAEPPVTRPLGLDEMATGLSAFDFR</sequence>
<keyword evidence="7" id="KW-1185">Reference proteome</keyword>